<dbReference type="InterPro" id="IPR013658">
    <property type="entry name" value="SGL"/>
</dbReference>
<dbReference type="RefSeq" id="WP_240096726.1">
    <property type="nucleotide sequence ID" value="NZ_JAJSON010000013.1"/>
</dbReference>
<feature type="domain" description="SMP-30/Gluconolactonase/LRE-like region" evidence="2">
    <location>
        <begin position="132"/>
        <end position="299"/>
    </location>
</feature>
<keyword evidence="4" id="KW-1185">Reference proteome</keyword>
<dbReference type="GO" id="GO:0016787">
    <property type="term" value="F:hydrolase activity"/>
    <property type="evidence" value="ECO:0007669"/>
    <property type="project" value="UniProtKB-KW"/>
</dbReference>
<accession>A0A9X1UVN7</accession>
<sequence length="374" mass="42103">MKKFAGLLFILGGICLSCTNTVKTEDGDTESAPIKIDISKEGKDAGFPLFEYDSTHVFPTTRDLDVPEDGAGLPDGRLVVADDTDGLHLIEKDGSHRIFGKMKEKGYKEGGARGVFLEDNNKFLLVSCVYSGKIFRINIETEDTEMIYQHSYGVNNVYRDKKGSIWFSQSSNNPNGTSEALDDAFATPIPTGAVYMLKEGRKDNEEMEAKLVADSLYFANGITMDKDEEHLFVAEFRIDRILRFKIDREKDTLSEKQHYAFVLSPDNLETDENGNLWLASLIQNKILAIDKDDQSIHNVFSAPSPDNSKKQLEWVLKTHLGESIIDIGEPEMWKPLNNPLTGVFWSHDRSTVYFTGLGNALLRYDYDSEIEILD</sequence>
<evidence type="ECO:0000313" key="4">
    <source>
        <dbReference type="Proteomes" id="UP001139344"/>
    </source>
</evidence>
<dbReference type="EMBL" id="JAJSON010000013">
    <property type="protein sequence ID" value="MCG9970930.1"/>
    <property type="molecule type" value="Genomic_DNA"/>
</dbReference>
<gene>
    <name evidence="3" type="ORF">LU635_04705</name>
</gene>
<dbReference type="PANTHER" id="PTHR47572:SF4">
    <property type="entry name" value="LACTONASE DRP35"/>
    <property type="match status" value="1"/>
</dbReference>
<proteinExistence type="predicted"/>
<dbReference type="AlphaFoldDB" id="A0A9X1UVN7"/>
<dbReference type="PANTHER" id="PTHR47572">
    <property type="entry name" value="LIPOPROTEIN-RELATED"/>
    <property type="match status" value="1"/>
</dbReference>
<organism evidence="3 4">
    <name type="scientific">Christiangramia crocea</name>
    <dbReference type="NCBI Taxonomy" id="2904124"/>
    <lineage>
        <taxon>Bacteria</taxon>
        <taxon>Pseudomonadati</taxon>
        <taxon>Bacteroidota</taxon>
        <taxon>Flavobacteriia</taxon>
        <taxon>Flavobacteriales</taxon>
        <taxon>Flavobacteriaceae</taxon>
        <taxon>Christiangramia</taxon>
    </lineage>
</organism>
<dbReference type="Gene3D" id="2.120.10.30">
    <property type="entry name" value="TolB, C-terminal domain"/>
    <property type="match status" value="1"/>
</dbReference>
<dbReference type="Proteomes" id="UP001139344">
    <property type="component" value="Unassembled WGS sequence"/>
</dbReference>
<name>A0A9X1UVN7_9FLAO</name>
<dbReference type="Pfam" id="PF08450">
    <property type="entry name" value="SGL"/>
    <property type="match status" value="1"/>
</dbReference>
<dbReference type="SUPFAM" id="SSF63829">
    <property type="entry name" value="Calcium-dependent phosphotriesterase"/>
    <property type="match status" value="1"/>
</dbReference>
<comment type="caution">
    <text evidence="3">The sequence shown here is derived from an EMBL/GenBank/DDBJ whole genome shotgun (WGS) entry which is preliminary data.</text>
</comment>
<evidence type="ECO:0000259" key="2">
    <source>
        <dbReference type="Pfam" id="PF08450"/>
    </source>
</evidence>
<keyword evidence="1" id="KW-0378">Hydrolase</keyword>
<protein>
    <submittedName>
        <fullName evidence="3">SMP-30/gluconolactonase/LRE family protein</fullName>
    </submittedName>
</protein>
<evidence type="ECO:0000313" key="3">
    <source>
        <dbReference type="EMBL" id="MCG9970930.1"/>
    </source>
</evidence>
<evidence type="ECO:0000256" key="1">
    <source>
        <dbReference type="ARBA" id="ARBA00022801"/>
    </source>
</evidence>
<dbReference type="InterPro" id="IPR051262">
    <property type="entry name" value="SMP-30/CGR1_Lactonase"/>
</dbReference>
<dbReference type="InterPro" id="IPR011042">
    <property type="entry name" value="6-blade_b-propeller_TolB-like"/>
</dbReference>
<reference evidence="3" key="1">
    <citation type="submission" date="2021-12" db="EMBL/GenBank/DDBJ databases">
        <title>Description of Gramella crocea sp. nov., a new bacterium isolated from activated sludge.</title>
        <authorList>
            <person name="Zhang X."/>
        </authorList>
    </citation>
    <scope>NUCLEOTIDE SEQUENCE</scope>
    <source>
        <strain evidence="3">YB25</strain>
    </source>
</reference>